<dbReference type="AlphaFoldDB" id="A0A3D9JN25"/>
<gene>
    <name evidence="1" type="ORF">DFP98_1155</name>
</gene>
<name>A0A3D9JN25_9BACL</name>
<dbReference type="InterPro" id="IPR009229">
    <property type="entry name" value="AgrD"/>
</dbReference>
<protein>
    <submittedName>
        <fullName evidence="1">Cyclic lactone autoinducer peptide</fullName>
    </submittedName>
</protein>
<accession>A0A3D9JN25</accession>
<dbReference type="NCBIfam" id="TIGR04223">
    <property type="entry name" value="quorum_AgrD"/>
    <property type="match status" value="1"/>
</dbReference>
<dbReference type="RefSeq" id="WP_116062128.1">
    <property type="nucleotide sequence ID" value="NZ_QRDZ01000015.1"/>
</dbReference>
<dbReference type="Proteomes" id="UP000256977">
    <property type="component" value="Unassembled WGS sequence"/>
</dbReference>
<comment type="caution">
    <text evidence="1">The sequence shown here is derived from an EMBL/GenBank/DDBJ whole genome shotgun (WGS) entry which is preliminary data.</text>
</comment>
<reference evidence="1 2" key="1">
    <citation type="submission" date="2018-07" db="EMBL/GenBank/DDBJ databases">
        <title>Genomic Encyclopedia of Type Strains, Phase III (KMG-III): the genomes of soil and plant-associated and newly described type strains.</title>
        <authorList>
            <person name="Whitman W."/>
        </authorList>
    </citation>
    <scope>NUCLEOTIDE SEQUENCE [LARGE SCALE GENOMIC DNA]</scope>
    <source>
        <strain evidence="1 2">CECT 7287</strain>
    </source>
</reference>
<evidence type="ECO:0000313" key="2">
    <source>
        <dbReference type="Proteomes" id="UP000256977"/>
    </source>
</evidence>
<sequence>MKKKLFLTLASLLGGLATIIVSTASWSYVHQEETPAELLK</sequence>
<keyword evidence="2" id="KW-1185">Reference proteome</keyword>
<dbReference type="EMBL" id="QRDZ01000015">
    <property type="protein sequence ID" value="RED75390.1"/>
    <property type="molecule type" value="Genomic_DNA"/>
</dbReference>
<organism evidence="1 2">
    <name type="scientific">Cohnella phaseoli</name>
    <dbReference type="NCBI Taxonomy" id="456490"/>
    <lineage>
        <taxon>Bacteria</taxon>
        <taxon>Bacillati</taxon>
        <taxon>Bacillota</taxon>
        <taxon>Bacilli</taxon>
        <taxon>Bacillales</taxon>
        <taxon>Paenibacillaceae</taxon>
        <taxon>Cohnella</taxon>
    </lineage>
</organism>
<proteinExistence type="predicted"/>
<evidence type="ECO:0000313" key="1">
    <source>
        <dbReference type="EMBL" id="RED75390.1"/>
    </source>
</evidence>